<dbReference type="EMBL" id="FNZQ01000004">
    <property type="protein sequence ID" value="SEL24207.1"/>
    <property type="molecule type" value="Genomic_DNA"/>
</dbReference>
<evidence type="ECO:0000313" key="3">
    <source>
        <dbReference type="Proteomes" id="UP000199283"/>
    </source>
</evidence>
<proteinExistence type="predicted"/>
<gene>
    <name evidence="2" type="ORF">SAMN04488526_2235</name>
</gene>
<dbReference type="STRING" id="188906.SAMN04488526_2235"/>
<evidence type="ECO:0000313" key="2">
    <source>
        <dbReference type="EMBL" id="SEL24207.1"/>
    </source>
</evidence>
<feature type="chain" id="PRO_5011434298" evidence="1">
    <location>
        <begin position="25"/>
        <end position="508"/>
    </location>
</feature>
<feature type="signal peptide" evidence="1">
    <location>
        <begin position="1"/>
        <end position="24"/>
    </location>
</feature>
<accession>A0A1H7NMQ3</accession>
<organism evidence="2 3">
    <name type="scientific">Jannaschia helgolandensis</name>
    <dbReference type="NCBI Taxonomy" id="188906"/>
    <lineage>
        <taxon>Bacteria</taxon>
        <taxon>Pseudomonadati</taxon>
        <taxon>Pseudomonadota</taxon>
        <taxon>Alphaproteobacteria</taxon>
        <taxon>Rhodobacterales</taxon>
        <taxon>Roseobacteraceae</taxon>
        <taxon>Jannaschia</taxon>
    </lineage>
</organism>
<reference evidence="2 3" key="1">
    <citation type="submission" date="2016-10" db="EMBL/GenBank/DDBJ databases">
        <authorList>
            <person name="de Groot N.N."/>
        </authorList>
    </citation>
    <scope>NUCLEOTIDE SEQUENCE [LARGE SCALE GENOMIC DNA]</scope>
    <source>
        <strain evidence="2 3">DSM 14858</strain>
    </source>
</reference>
<protein>
    <submittedName>
        <fullName evidence="2">Uncharacterized protein</fullName>
    </submittedName>
</protein>
<dbReference type="RefSeq" id="WP_092762794.1">
    <property type="nucleotide sequence ID" value="NZ_FNZQ01000004.1"/>
</dbReference>
<dbReference type="AlphaFoldDB" id="A0A1H7NMQ3"/>
<sequence>MRGDRRLACAGLALIAGLLPMAVAAQGAPESAIPWLSDSLAAPQASSTMDEPVAVPLTGPEVTVMPLGQTRRDAVGLLSTRLTGLPRDAVAGSDPERIADLIQTLPGDAIPAMQDLALMLMLAELDPPRAAGDTDRLFFARIDGLLRFGALDQAQALLERAGATDPEAFRRWWDTSLLTGFDTRACDAMTANPGVAPTLPARIFCLSRSGDWAAAALTLDTGRALGMITDEEDALLANFLDPELFEGLPPPVPPRPMTPLAFRLLDGIGETPPTLDLPLAFAVADLRPTTGWKSQIEAAERLVRARALDPNRLLALYTEGRPSASGGVWDRAASIQKLDTALIAGDPVAVASALPQAVARMREAGLLVPFADLYGERLSQVRLNGSAADLALRVGLLSPAYKRVARDASPTLPRDAFAVAIAQDDFAAPPPPGNLMQAISDGLTGPAPDRLTRMAQGERLAEALLEAASLLSGGAQADPQDIADALAFFRSVGLLDVARRTALQLLLA</sequence>
<keyword evidence="1" id="KW-0732">Signal</keyword>
<dbReference type="Proteomes" id="UP000199283">
    <property type="component" value="Unassembled WGS sequence"/>
</dbReference>
<evidence type="ECO:0000256" key="1">
    <source>
        <dbReference type="SAM" id="SignalP"/>
    </source>
</evidence>
<dbReference type="OrthoDB" id="7929427at2"/>
<keyword evidence="3" id="KW-1185">Reference proteome</keyword>
<name>A0A1H7NMQ3_9RHOB</name>